<sequence>MCGNMGTHGCGKHTAIVCMKSYLCQGAGCMGILVTTGTLNIQPLPGLVPIQYTVLHTKKGKKPISHDLSKYPVT</sequence>
<proteinExistence type="predicted"/>
<name>A0ACC2REE7_9FUNG</name>
<dbReference type="EMBL" id="QTSX02007400">
    <property type="protein sequence ID" value="KAJ9048449.1"/>
    <property type="molecule type" value="Genomic_DNA"/>
</dbReference>
<protein>
    <submittedName>
        <fullName evidence="1">Uncharacterized protein</fullName>
    </submittedName>
</protein>
<evidence type="ECO:0000313" key="2">
    <source>
        <dbReference type="Proteomes" id="UP001165960"/>
    </source>
</evidence>
<evidence type="ECO:0000313" key="1">
    <source>
        <dbReference type="EMBL" id="KAJ9048449.1"/>
    </source>
</evidence>
<gene>
    <name evidence="1" type="ORF">DSO57_1034989</name>
</gene>
<organism evidence="1 2">
    <name type="scientific">Entomophthora muscae</name>
    <dbReference type="NCBI Taxonomy" id="34485"/>
    <lineage>
        <taxon>Eukaryota</taxon>
        <taxon>Fungi</taxon>
        <taxon>Fungi incertae sedis</taxon>
        <taxon>Zoopagomycota</taxon>
        <taxon>Entomophthoromycotina</taxon>
        <taxon>Entomophthoromycetes</taxon>
        <taxon>Entomophthorales</taxon>
        <taxon>Entomophthoraceae</taxon>
        <taxon>Entomophthora</taxon>
    </lineage>
</organism>
<keyword evidence="2" id="KW-1185">Reference proteome</keyword>
<comment type="caution">
    <text evidence="1">The sequence shown here is derived from an EMBL/GenBank/DDBJ whole genome shotgun (WGS) entry which is preliminary data.</text>
</comment>
<dbReference type="Proteomes" id="UP001165960">
    <property type="component" value="Unassembled WGS sequence"/>
</dbReference>
<reference evidence="1" key="1">
    <citation type="submission" date="2022-04" db="EMBL/GenBank/DDBJ databases">
        <title>Genome of the entomopathogenic fungus Entomophthora muscae.</title>
        <authorList>
            <person name="Elya C."/>
            <person name="Lovett B.R."/>
            <person name="Lee E."/>
            <person name="Macias A.M."/>
            <person name="Hajek A.E."/>
            <person name="De Bivort B.L."/>
            <person name="Kasson M.T."/>
            <person name="De Fine Licht H.H."/>
            <person name="Stajich J.E."/>
        </authorList>
    </citation>
    <scope>NUCLEOTIDE SEQUENCE</scope>
    <source>
        <strain evidence="1">Berkeley</strain>
    </source>
</reference>
<accession>A0ACC2REE7</accession>